<dbReference type="RefSeq" id="WP_377097812.1">
    <property type="nucleotide sequence ID" value="NZ_JBHTHU010000002.1"/>
</dbReference>
<dbReference type="Proteomes" id="UP001596958">
    <property type="component" value="Unassembled WGS sequence"/>
</dbReference>
<comment type="caution">
    <text evidence="2">The sequence shown here is derived from an EMBL/GenBank/DDBJ whole genome shotgun (WGS) entry which is preliminary data.</text>
</comment>
<organism evidence="2 3">
    <name type="scientific">Mucilaginibacter calamicampi</name>
    <dbReference type="NCBI Taxonomy" id="1302352"/>
    <lineage>
        <taxon>Bacteria</taxon>
        <taxon>Pseudomonadati</taxon>
        <taxon>Bacteroidota</taxon>
        <taxon>Sphingobacteriia</taxon>
        <taxon>Sphingobacteriales</taxon>
        <taxon>Sphingobacteriaceae</taxon>
        <taxon>Mucilaginibacter</taxon>
    </lineage>
</organism>
<keyword evidence="3" id="KW-1185">Reference proteome</keyword>
<gene>
    <name evidence="2" type="ORF">ACFQZS_04780</name>
</gene>
<name>A0ABW2YTZ6_9SPHI</name>
<accession>A0ABW2YTZ6</accession>
<evidence type="ECO:0000313" key="2">
    <source>
        <dbReference type="EMBL" id="MFD0749445.1"/>
    </source>
</evidence>
<dbReference type="EMBL" id="JBHTHU010000002">
    <property type="protein sequence ID" value="MFD0749445.1"/>
    <property type="molecule type" value="Genomic_DNA"/>
</dbReference>
<protein>
    <submittedName>
        <fullName evidence="2">Uncharacterized protein</fullName>
    </submittedName>
</protein>
<proteinExistence type="predicted"/>
<keyword evidence="1" id="KW-0472">Membrane</keyword>
<keyword evidence="1" id="KW-0812">Transmembrane</keyword>
<sequence>MRVNPEEQIVRGKELKAEYQKKKDKITRIVALVVAFLSTYFFIIKILFL</sequence>
<reference evidence="3" key="1">
    <citation type="journal article" date="2019" name="Int. J. Syst. Evol. Microbiol.">
        <title>The Global Catalogue of Microorganisms (GCM) 10K type strain sequencing project: providing services to taxonomists for standard genome sequencing and annotation.</title>
        <authorList>
            <consortium name="The Broad Institute Genomics Platform"/>
            <consortium name="The Broad Institute Genome Sequencing Center for Infectious Disease"/>
            <person name="Wu L."/>
            <person name="Ma J."/>
        </authorList>
    </citation>
    <scope>NUCLEOTIDE SEQUENCE [LARGE SCALE GENOMIC DNA]</scope>
    <source>
        <strain evidence="3">CCUG 63418</strain>
    </source>
</reference>
<feature type="transmembrane region" description="Helical" evidence="1">
    <location>
        <begin position="29"/>
        <end position="48"/>
    </location>
</feature>
<evidence type="ECO:0000256" key="1">
    <source>
        <dbReference type="SAM" id="Phobius"/>
    </source>
</evidence>
<keyword evidence="1" id="KW-1133">Transmembrane helix</keyword>
<evidence type="ECO:0000313" key="3">
    <source>
        <dbReference type="Proteomes" id="UP001596958"/>
    </source>
</evidence>